<dbReference type="EMBL" id="QPJY01000017">
    <property type="protein sequence ID" value="RCX23907.1"/>
    <property type="molecule type" value="Genomic_DNA"/>
</dbReference>
<dbReference type="RefSeq" id="WP_147275288.1">
    <property type="nucleotide sequence ID" value="NZ_QPJY01000017.1"/>
</dbReference>
<feature type="transmembrane region" description="Helical" evidence="1">
    <location>
        <begin position="16"/>
        <end position="35"/>
    </location>
</feature>
<comment type="caution">
    <text evidence="2">The sequence shown here is derived from an EMBL/GenBank/DDBJ whole genome shotgun (WGS) entry which is preliminary data.</text>
</comment>
<dbReference type="Proteomes" id="UP000252707">
    <property type="component" value="Unassembled WGS sequence"/>
</dbReference>
<keyword evidence="1" id="KW-0812">Transmembrane</keyword>
<organism evidence="2 3">
    <name type="scientific">Thioalbus denitrificans</name>
    <dbReference type="NCBI Taxonomy" id="547122"/>
    <lineage>
        <taxon>Bacteria</taxon>
        <taxon>Pseudomonadati</taxon>
        <taxon>Pseudomonadota</taxon>
        <taxon>Gammaproteobacteria</taxon>
        <taxon>Chromatiales</taxon>
        <taxon>Ectothiorhodospiraceae</taxon>
        <taxon>Thioalbus</taxon>
    </lineage>
</organism>
<protein>
    <submittedName>
        <fullName evidence="2">Uncharacterized protein</fullName>
    </submittedName>
</protein>
<sequence>MEQQRATTVKLSEHRTALILGGGWLLFALAVVIPYGSWRLAGGLLLFTVFLPVYAVPLQTLRSYARARAGDAPLRRRFVLGLASWLAGMTLLLLPWRGEADGWWLWMVLGVAPVVALAALLFLPAKEVRPRT</sequence>
<keyword evidence="3" id="KW-1185">Reference proteome</keyword>
<feature type="transmembrane region" description="Helical" evidence="1">
    <location>
        <begin position="103"/>
        <end position="123"/>
    </location>
</feature>
<accession>A0A369BU22</accession>
<feature type="transmembrane region" description="Helical" evidence="1">
    <location>
        <begin position="41"/>
        <end position="58"/>
    </location>
</feature>
<proteinExistence type="predicted"/>
<evidence type="ECO:0000313" key="3">
    <source>
        <dbReference type="Proteomes" id="UP000252707"/>
    </source>
</evidence>
<name>A0A369BU22_9GAMM</name>
<reference evidence="2 3" key="1">
    <citation type="submission" date="2018-07" db="EMBL/GenBank/DDBJ databases">
        <title>Genomic Encyclopedia of Type Strains, Phase IV (KMG-IV): sequencing the most valuable type-strain genomes for metagenomic binning, comparative biology and taxonomic classification.</title>
        <authorList>
            <person name="Goeker M."/>
        </authorList>
    </citation>
    <scope>NUCLEOTIDE SEQUENCE [LARGE SCALE GENOMIC DNA]</scope>
    <source>
        <strain evidence="2 3">DSM 26407</strain>
    </source>
</reference>
<keyword evidence="1" id="KW-0472">Membrane</keyword>
<feature type="transmembrane region" description="Helical" evidence="1">
    <location>
        <begin position="78"/>
        <end position="97"/>
    </location>
</feature>
<gene>
    <name evidence="2" type="ORF">DFQ59_11733</name>
</gene>
<evidence type="ECO:0000256" key="1">
    <source>
        <dbReference type="SAM" id="Phobius"/>
    </source>
</evidence>
<keyword evidence="1" id="KW-1133">Transmembrane helix</keyword>
<evidence type="ECO:0000313" key="2">
    <source>
        <dbReference type="EMBL" id="RCX23907.1"/>
    </source>
</evidence>
<dbReference type="AlphaFoldDB" id="A0A369BU22"/>